<gene>
    <name evidence="11 14" type="primary">tmk</name>
    <name evidence="13" type="ORF">E0489_04145</name>
    <name evidence="14" type="ORF">E0687_03990</name>
</gene>
<evidence type="ECO:0000256" key="4">
    <source>
        <dbReference type="ARBA" id="ARBA00022679"/>
    </source>
</evidence>
<feature type="domain" description="Thymidylate kinase-like" evidence="12">
    <location>
        <begin position="8"/>
        <end position="189"/>
    </location>
</feature>
<dbReference type="PROSITE" id="PS01331">
    <property type="entry name" value="THYMIDYLATE_KINASE"/>
    <property type="match status" value="1"/>
</dbReference>
<evidence type="ECO:0000313" key="15">
    <source>
        <dbReference type="Proteomes" id="UP000297244"/>
    </source>
</evidence>
<dbReference type="FunFam" id="3.40.50.300:FF:000225">
    <property type="entry name" value="Thymidylate kinase"/>
    <property type="match status" value="1"/>
</dbReference>
<keyword evidence="15" id="KW-1185">Reference proteome</keyword>
<evidence type="ECO:0000256" key="9">
    <source>
        <dbReference type="ARBA" id="ARBA00048743"/>
    </source>
</evidence>
<dbReference type="EMBL" id="SJZF01000005">
    <property type="protein sequence ID" value="TFU26894.1"/>
    <property type="molecule type" value="Genomic_DNA"/>
</dbReference>
<evidence type="ECO:0000259" key="12">
    <source>
        <dbReference type="Pfam" id="PF02223"/>
    </source>
</evidence>
<dbReference type="NCBIfam" id="TIGR00041">
    <property type="entry name" value="DTMP_kinase"/>
    <property type="match status" value="1"/>
</dbReference>
<evidence type="ECO:0000256" key="11">
    <source>
        <dbReference type="HAMAP-Rule" id="MF_00165"/>
    </source>
</evidence>
<dbReference type="GO" id="GO:0004798">
    <property type="term" value="F:dTMP kinase activity"/>
    <property type="evidence" value="ECO:0007669"/>
    <property type="project" value="UniProtKB-UniRule"/>
</dbReference>
<evidence type="ECO:0000256" key="3">
    <source>
        <dbReference type="ARBA" id="ARBA00017144"/>
    </source>
</evidence>
<comment type="caution">
    <text evidence="14">The sequence shown here is derived from an EMBL/GenBank/DDBJ whole genome shotgun (WGS) entry which is preliminary data.</text>
</comment>
<dbReference type="GO" id="GO:0005829">
    <property type="term" value="C:cytosol"/>
    <property type="evidence" value="ECO:0007669"/>
    <property type="project" value="TreeGrafter"/>
</dbReference>
<comment type="similarity">
    <text evidence="1 11">Belongs to the thymidylate kinase family.</text>
</comment>
<dbReference type="GO" id="GO:0006227">
    <property type="term" value="P:dUDP biosynthetic process"/>
    <property type="evidence" value="ECO:0007669"/>
    <property type="project" value="TreeGrafter"/>
</dbReference>
<reference evidence="15 16" key="1">
    <citation type="submission" date="2019-03" db="EMBL/GenBank/DDBJ databases">
        <title>Thermus tengchongensis species for the arsenic transformation mechanism.</title>
        <authorList>
            <person name="Yuan G.C."/>
        </authorList>
    </citation>
    <scope>NUCLEOTIDE SEQUENCE [LARGE SCALE GENOMIC DNA]</scope>
    <source>
        <strain evidence="14 16">15W</strain>
        <strain evidence="13 15">15Y</strain>
    </source>
</reference>
<dbReference type="InterPro" id="IPR027417">
    <property type="entry name" value="P-loop_NTPase"/>
</dbReference>
<evidence type="ECO:0000256" key="10">
    <source>
        <dbReference type="ARBA" id="ARBA00057735"/>
    </source>
</evidence>
<dbReference type="STRING" id="1449357.GCA_000744175_00938"/>
<dbReference type="GO" id="GO:0006235">
    <property type="term" value="P:dTTP biosynthetic process"/>
    <property type="evidence" value="ECO:0007669"/>
    <property type="project" value="UniProtKB-UniRule"/>
</dbReference>
<dbReference type="InterPro" id="IPR039430">
    <property type="entry name" value="Thymidylate_kin-like_dom"/>
</dbReference>
<keyword evidence="7 11" id="KW-0418">Kinase</keyword>
<dbReference type="GO" id="GO:0005524">
    <property type="term" value="F:ATP binding"/>
    <property type="evidence" value="ECO:0007669"/>
    <property type="project" value="UniProtKB-UniRule"/>
</dbReference>
<dbReference type="EMBL" id="SKBL01000003">
    <property type="protein sequence ID" value="TFU17192.1"/>
    <property type="molecule type" value="Genomic_DNA"/>
</dbReference>
<dbReference type="Proteomes" id="UP000297244">
    <property type="component" value="Unassembled WGS sequence"/>
</dbReference>
<dbReference type="PANTHER" id="PTHR10344:SF4">
    <property type="entry name" value="UMP-CMP KINASE 2, MITOCHONDRIAL"/>
    <property type="match status" value="1"/>
</dbReference>
<sequence>MKGFFLTLEGLDGSGKTTQAQLLARFLEGKGIRVRLTREPGGGLKGVRDLLLKEDLSPEAEYLLFSADRAEHVRKVILPALEEGFWVISDRYLDSSLAYQGYGRGLPLPWLLEVARRATLDLKPHLTFLLDLPPEEALRRVATPDRLERTGLEFFRQVREGYLRLAEAEPQRFRVVDATRPVAEVQAAIQSSISKLFP</sequence>
<organism evidence="14 16">
    <name type="scientific">Thermus tengchongensis</name>
    <dbReference type="NCBI Taxonomy" id="1214928"/>
    <lineage>
        <taxon>Bacteria</taxon>
        <taxon>Thermotogati</taxon>
        <taxon>Deinococcota</taxon>
        <taxon>Deinococci</taxon>
        <taxon>Thermales</taxon>
        <taxon>Thermaceae</taxon>
        <taxon>Thermus</taxon>
    </lineage>
</organism>
<dbReference type="PANTHER" id="PTHR10344">
    <property type="entry name" value="THYMIDYLATE KINASE"/>
    <property type="match status" value="1"/>
</dbReference>
<dbReference type="SUPFAM" id="SSF52540">
    <property type="entry name" value="P-loop containing nucleoside triphosphate hydrolases"/>
    <property type="match status" value="1"/>
</dbReference>
<evidence type="ECO:0000256" key="6">
    <source>
        <dbReference type="ARBA" id="ARBA00022741"/>
    </source>
</evidence>
<dbReference type="OrthoDB" id="9774907at2"/>
<dbReference type="Proteomes" id="UP000297668">
    <property type="component" value="Unassembled WGS sequence"/>
</dbReference>
<dbReference type="GO" id="GO:0006233">
    <property type="term" value="P:dTDP biosynthetic process"/>
    <property type="evidence" value="ECO:0007669"/>
    <property type="project" value="InterPro"/>
</dbReference>
<comment type="function">
    <text evidence="10 11">Phosphorylation of dTMP to form dTDP in both de novo and salvage pathways of dTTP synthesis.</text>
</comment>
<keyword evidence="6 11" id="KW-0547">Nucleotide-binding</keyword>
<evidence type="ECO:0000256" key="7">
    <source>
        <dbReference type="ARBA" id="ARBA00022777"/>
    </source>
</evidence>
<comment type="catalytic activity">
    <reaction evidence="9 11">
        <text>dTMP + ATP = dTDP + ADP</text>
        <dbReference type="Rhea" id="RHEA:13517"/>
        <dbReference type="ChEBI" id="CHEBI:30616"/>
        <dbReference type="ChEBI" id="CHEBI:58369"/>
        <dbReference type="ChEBI" id="CHEBI:63528"/>
        <dbReference type="ChEBI" id="CHEBI:456216"/>
        <dbReference type="EC" id="2.7.4.9"/>
    </reaction>
</comment>
<evidence type="ECO:0000313" key="16">
    <source>
        <dbReference type="Proteomes" id="UP000297668"/>
    </source>
</evidence>
<dbReference type="RefSeq" id="WP_038041387.1">
    <property type="nucleotide sequence ID" value="NZ_JAKEDU010000005.1"/>
</dbReference>
<dbReference type="CDD" id="cd01672">
    <property type="entry name" value="TMPK"/>
    <property type="match status" value="1"/>
</dbReference>
<dbReference type="Pfam" id="PF02223">
    <property type="entry name" value="Thymidylate_kin"/>
    <property type="match status" value="1"/>
</dbReference>
<name>A0A4Y9EZ29_9DEIN</name>
<proteinExistence type="inferred from homology"/>
<dbReference type="Gene3D" id="3.40.50.300">
    <property type="entry name" value="P-loop containing nucleotide triphosphate hydrolases"/>
    <property type="match status" value="1"/>
</dbReference>
<accession>A0A4Y9EZ29</accession>
<dbReference type="InterPro" id="IPR018095">
    <property type="entry name" value="Thymidylate_kin_CS"/>
</dbReference>
<keyword evidence="4 11" id="KW-0808">Transferase</keyword>
<dbReference type="HAMAP" id="MF_00165">
    <property type="entry name" value="Thymidylate_kinase"/>
    <property type="match status" value="1"/>
</dbReference>
<evidence type="ECO:0000256" key="8">
    <source>
        <dbReference type="ARBA" id="ARBA00022840"/>
    </source>
</evidence>
<evidence type="ECO:0000313" key="13">
    <source>
        <dbReference type="EMBL" id="TFU17192.1"/>
    </source>
</evidence>
<feature type="binding site" evidence="11">
    <location>
        <begin position="10"/>
        <end position="17"/>
    </location>
    <ligand>
        <name>ATP</name>
        <dbReference type="ChEBI" id="CHEBI:30616"/>
    </ligand>
</feature>
<keyword evidence="5 11" id="KW-0545">Nucleotide biosynthesis</keyword>
<dbReference type="EC" id="2.7.4.9" evidence="2 11"/>
<evidence type="ECO:0000256" key="1">
    <source>
        <dbReference type="ARBA" id="ARBA00009776"/>
    </source>
</evidence>
<keyword evidence="8 11" id="KW-0067">ATP-binding</keyword>
<dbReference type="AlphaFoldDB" id="A0A4Y9EZ29"/>
<dbReference type="InterPro" id="IPR018094">
    <property type="entry name" value="Thymidylate_kinase"/>
</dbReference>
<evidence type="ECO:0000256" key="5">
    <source>
        <dbReference type="ARBA" id="ARBA00022727"/>
    </source>
</evidence>
<protein>
    <recommendedName>
        <fullName evidence="3 11">Thymidylate kinase</fullName>
        <ecNumber evidence="2 11">2.7.4.9</ecNumber>
    </recommendedName>
    <alternativeName>
        <fullName evidence="11">dTMP kinase</fullName>
    </alternativeName>
</protein>
<evidence type="ECO:0000256" key="2">
    <source>
        <dbReference type="ARBA" id="ARBA00012980"/>
    </source>
</evidence>
<evidence type="ECO:0000313" key="14">
    <source>
        <dbReference type="EMBL" id="TFU26894.1"/>
    </source>
</evidence>